<evidence type="ECO:0000313" key="3">
    <source>
        <dbReference type="Proteomes" id="UP000501690"/>
    </source>
</evidence>
<keyword evidence="3" id="KW-1185">Reference proteome</keyword>
<dbReference type="Proteomes" id="UP000501690">
    <property type="component" value="Linkage Group LG10"/>
</dbReference>
<evidence type="ECO:0000313" key="2">
    <source>
        <dbReference type="EMBL" id="QCE10597.1"/>
    </source>
</evidence>
<dbReference type="AlphaFoldDB" id="A0A4D6NF79"/>
<gene>
    <name evidence="2" type="ORF">DEO72_LG10g1827</name>
</gene>
<feature type="region of interest" description="Disordered" evidence="1">
    <location>
        <begin position="21"/>
        <end position="50"/>
    </location>
</feature>
<proteinExistence type="predicted"/>
<accession>A0A4D6NF79</accession>
<organism evidence="2 3">
    <name type="scientific">Vigna unguiculata</name>
    <name type="common">Cowpea</name>
    <dbReference type="NCBI Taxonomy" id="3917"/>
    <lineage>
        <taxon>Eukaryota</taxon>
        <taxon>Viridiplantae</taxon>
        <taxon>Streptophyta</taxon>
        <taxon>Embryophyta</taxon>
        <taxon>Tracheophyta</taxon>
        <taxon>Spermatophyta</taxon>
        <taxon>Magnoliopsida</taxon>
        <taxon>eudicotyledons</taxon>
        <taxon>Gunneridae</taxon>
        <taxon>Pentapetalae</taxon>
        <taxon>rosids</taxon>
        <taxon>fabids</taxon>
        <taxon>Fabales</taxon>
        <taxon>Fabaceae</taxon>
        <taxon>Papilionoideae</taxon>
        <taxon>50 kb inversion clade</taxon>
        <taxon>NPAAA clade</taxon>
        <taxon>indigoferoid/millettioid clade</taxon>
        <taxon>Phaseoleae</taxon>
        <taxon>Vigna</taxon>
    </lineage>
</organism>
<protein>
    <submittedName>
        <fullName evidence="2">Uncharacterized protein</fullName>
    </submittedName>
</protein>
<dbReference type="EMBL" id="CP039354">
    <property type="protein sequence ID" value="QCE10597.1"/>
    <property type="molecule type" value="Genomic_DNA"/>
</dbReference>
<evidence type="ECO:0000256" key="1">
    <source>
        <dbReference type="SAM" id="MobiDB-lite"/>
    </source>
</evidence>
<name>A0A4D6NF79_VIGUN</name>
<sequence length="128" mass="13548">MCIRDSHSTVSPSISLRLRGLAQARRARSGAPPPRLGESAKNKGMGNTGSRLSEIPLAWARRDGLAWARLTGLATVLHCHSHKSKTRGVEHLHEARNATGLTGSGSGVNPSGALVRKVEVTAAEVLQE</sequence>
<reference evidence="2 3" key="1">
    <citation type="submission" date="2019-04" db="EMBL/GenBank/DDBJ databases">
        <title>An improved genome assembly and genetic linkage map for asparagus bean, Vigna unguiculata ssp. sesquipedialis.</title>
        <authorList>
            <person name="Xia Q."/>
            <person name="Zhang R."/>
            <person name="Dong Y."/>
        </authorList>
    </citation>
    <scope>NUCLEOTIDE SEQUENCE [LARGE SCALE GENOMIC DNA]</scope>
    <source>
        <tissue evidence="2">Leaf</tissue>
    </source>
</reference>